<reference evidence="2 3" key="1">
    <citation type="submission" date="2017-11" db="EMBL/GenBank/DDBJ databases">
        <title>Genome sequence of the oocydin A producing rhizobacterium Serratia plymuthica 4Rx5.</title>
        <authorList>
            <person name="Matilla M.A."/>
            <person name="Udaondo Z."/>
            <person name="Salmond G.P.C."/>
        </authorList>
    </citation>
    <scope>NUCLEOTIDE SEQUENCE [LARGE SCALE GENOMIC DNA]</scope>
    <source>
        <strain evidence="2 3">4Rx5</strain>
    </source>
</reference>
<dbReference type="NCBIfam" id="NF010297">
    <property type="entry name" value="PRK13737.1"/>
    <property type="match status" value="1"/>
</dbReference>
<dbReference type="AlphaFoldDB" id="A0A318NWI3"/>
<organism evidence="2 3">
    <name type="scientific">Serratia plymuthica</name>
    <dbReference type="NCBI Taxonomy" id="82996"/>
    <lineage>
        <taxon>Bacteria</taxon>
        <taxon>Pseudomonadati</taxon>
        <taxon>Pseudomonadota</taxon>
        <taxon>Gammaproteobacteria</taxon>
        <taxon>Enterobacterales</taxon>
        <taxon>Yersiniaceae</taxon>
        <taxon>Serratia</taxon>
    </lineage>
</organism>
<accession>A0A318NWI3</accession>
<sequence>MRAFIRTLCLALVLAAAPSVVQAEGGIAGDGRWVNPITDVCWRCIFPMSIGRIPVAAGAEPDTSNPSSPLQLCPVGIFWRLGLAIGYWEPFAMTDVTREPGMMVNMGGVKINLGRVGTGTAGQSDRPVAGTFYHVHWYKYPLMYWLNIITSAGCLQAGDMDIGYMSELDPTWNDSSLATILNPEAVLFGNVLAQGACAADAIASAFGKPLDPLFWCAGSQGSMYPFSGYTSNEFSPLQSSVLVSERMAFKLHRQGLIMNSVGVDKAVCFNYPSPIIPKERYRYQMVNMVPDVAACHPFGRTTMRWEAGHNMPTGKKSFGYLLWRKRNCVYN</sequence>
<dbReference type="InterPro" id="IPR009649">
    <property type="entry name" value="TraU"/>
</dbReference>
<gene>
    <name evidence="2" type="ORF">CT690_23900</name>
</gene>
<feature type="chain" id="PRO_5016419937" evidence="1">
    <location>
        <begin position="24"/>
        <end position="331"/>
    </location>
</feature>
<comment type="caution">
    <text evidence="2">The sequence shown here is derived from an EMBL/GenBank/DDBJ whole genome shotgun (WGS) entry which is preliminary data.</text>
</comment>
<dbReference type="Proteomes" id="UP000248196">
    <property type="component" value="Unassembled WGS sequence"/>
</dbReference>
<feature type="signal peptide" evidence="1">
    <location>
        <begin position="1"/>
        <end position="23"/>
    </location>
</feature>
<protein>
    <submittedName>
        <fullName evidence="2">Conjugal transfer protein TraU</fullName>
    </submittedName>
</protein>
<evidence type="ECO:0000256" key="1">
    <source>
        <dbReference type="SAM" id="SignalP"/>
    </source>
</evidence>
<name>A0A318NWI3_SERPL</name>
<proteinExistence type="predicted"/>
<dbReference type="Pfam" id="PF06834">
    <property type="entry name" value="TraU"/>
    <property type="match status" value="1"/>
</dbReference>
<evidence type="ECO:0000313" key="3">
    <source>
        <dbReference type="Proteomes" id="UP000248196"/>
    </source>
</evidence>
<dbReference type="EMBL" id="PESE01000011">
    <property type="protein sequence ID" value="PYD36592.1"/>
    <property type="molecule type" value="Genomic_DNA"/>
</dbReference>
<dbReference type="OrthoDB" id="9788211at2"/>
<keyword evidence="1" id="KW-0732">Signal</keyword>
<dbReference type="RefSeq" id="WP_004953915.1">
    <property type="nucleotide sequence ID" value="NZ_PESE01000011.1"/>
</dbReference>
<evidence type="ECO:0000313" key="2">
    <source>
        <dbReference type="EMBL" id="PYD36592.1"/>
    </source>
</evidence>